<dbReference type="PANTHER" id="PTHR30619:SF1">
    <property type="entry name" value="RECOMBINATION PROTEIN 2"/>
    <property type="match status" value="1"/>
</dbReference>
<protein>
    <recommendedName>
        <fullName evidence="3">Metallo-beta-lactamase superfamily protein</fullName>
    </recommendedName>
</protein>
<dbReference type="STRING" id="1121409.SAMN02745124_02926"/>
<reference evidence="1 2" key="1">
    <citation type="submission" date="2016-11" db="EMBL/GenBank/DDBJ databases">
        <authorList>
            <person name="Jaros S."/>
            <person name="Januszkiewicz K."/>
            <person name="Wedrychowicz H."/>
        </authorList>
    </citation>
    <scope>NUCLEOTIDE SEQUENCE [LARGE SCALE GENOMIC DNA]</scope>
    <source>
        <strain evidence="1 2">DSM 9705</strain>
    </source>
</reference>
<keyword evidence="2" id="KW-1185">Reference proteome</keyword>
<name>A0A1M5XAU0_9BACT</name>
<evidence type="ECO:0008006" key="3">
    <source>
        <dbReference type="Google" id="ProtNLM"/>
    </source>
</evidence>
<gene>
    <name evidence="1" type="ORF">SAMN02745124_02926</name>
</gene>
<dbReference type="Gene3D" id="3.60.15.10">
    <property type="entry name" value="Ribonuclease Z/Hydroxyacylglutathione hydrolase-like"/>
    <property type="match status" value="1"/>
</dbReference>
<sequence>MLHLEMLSAAHGDALLIEYGPVDAPYRILIDGGPYFAYDDPGGLRERLKALQDSGATTFQLLVITHVDTDHIDGIIRLLQDPELAEIRFNDIWFNDWKHLEAATAGILAGVQGEFLGALLEHRDLPWKNHPNLSGNPIVVPDTGPLPVFNLNGDATITLLSPGLAQLDNLKKNWRQSVRHAGFTPGDRAAALAELEQRARYGPPPGVLGGTEDDSPANGSSIAFILEHGGERLLLAGDAWPTLLEKSLVRYAQEHESPIKVLDFKLPHHGSFSNLNKNIIKALRPDRYLVSSSSQYYGHPDADAIELILKHHEGDAPTFVFNYLSPKTAPWADATRQQELGYTVSFPTGARWGG</sequence>
<dbReference type="InterPro" id="IPR036866">
    <property type="entry name" value="RibonucZ/Hydroxyglut_hydro"/>
</dbReference>
<dbReference type="Proteomes" id="UP000184139">
    <property type="component" value="Unassembled WGS sequence"/>
</dbReference>
<organism evidence="1 2">
    <name type="scientific">Desulfofustis glycolicus DSM 9705</name>
    <dbReference type="NCBI Taxonomy" id="1121409"/>
    <lineage>
        <taxon>Bacteria</taxon>
        <taxon>Pseudomonadati</taxon>
        <taxon>Thermodesulfobacteriota</taxon>
        <taxon>Desulfobulbia</taxon>
        <taxon>Desulfobulbales</taxon>
        <taxon>Desulfocapsaceae</taxon>
        <taxon>Desulfofustis</taxon>
    </lineage>
</organism>
<dbReference type="SUPFAM" id="SSF56281">
    <property type="entry name" value="Metallo-hydrolase/oxidoreductase"/>
    <property type="match status" value="1"/>
</dbReference>
<accession>A0A1M5XAU0</accession>
<proteinExistence type="predicted"/>
<dbReference type="InterPro" id="IPR052159">
    <property type="entry name" value="Competence_DNA_uptake"/>
</dbReference>
<dbReference type="OrthoDB" id="418728at2"/>
<evidence type="ECO:0000313" key="2">
    <source>
        <dbReference type="Proteomes" id="UP000184139"/>
    </source>
</evidence>
<evidence type="ECO:0000313" key="1">
    <source>
        <dbReference type="EMBL" id="SHH96752.1"/>
    </source>
</evidence>
<dbReference type="RefSeq" id="WP_073377272.1">
    <property type="nucleotide sequence ID" value="NZ_FQXS01000018.1"/>
</dbReference>
<dbReference type="AlphaFoldDB" id="A0A1M5XAU0"/>
<dbReference type="PANTHER" id="PTHR30619">
    <property type="entry name" value="DNA INTERNALIZATION/COMPETENCE PROTEIN COMEC/REC2"/>
    <property type="match status" value="1"/>
</dbReference>
<dbReference type="EMBL" id="FQXS01000018">
    <property type="protein sequence ID" value="SHH96752.1"/>
    <property type="molecule type" value="Genomic_DNA"/>
</dbReference>